<feature type="compositionally biased region" description="Polar residues" evidence="5">
    <location>
        <begin position="271"/>
        <end position="291"/>
    </location>
</feature>
<evidence type="ECO:0000259" key="6">
    <source>
        <dbReference type="PROSITE" id="PS50048"/>
    </source>
</evidence>
<sequence length="493" mass="53696">MDSFYSENQSGFEPRHDSSLFLSRSMRSMARHELNNRSAGCISPATDSDSKLRNPQRRRVPVACRRCRKRKIKCSGDTGDGQGCSNCRSAGNTDCQFLRVQSESLGTLNHFPYPPPGPAIAPPQVGGMYTRHTARGSPQGRMAGFRTQEFDLADPHVFSRPAGADAISYENEPSVNYSQSPAYMLPNAPSGSTLDYGASPWSPKAWDSLFNVNRQNNGVIYPDPETNNSLNRSPYSYMLPSQGISSNDISHSTTAAMTAVSSACGPETDRTLPTPTCRSHQLPSNTASLSMLSPEPSLAQLSGFKANFWDQRCNTSPNQRTVPAHTVPSNAPKSSTASAAPELLFTYVPMPTTTDVITPPLSSTATLPSPAGRANTSFSALESLDHEYRSIPNNNPRRSFSREHNAGQRLAMINDCTPDIYGYNSSEKKSRGGSDNHCSATLMSGLSYQRVRHPDTPGAFSFNLLPDTLPEYHRSVVENVHRPPVSPLGNHGY</sequence>
<dbReference type="GO" id="GO:0008270">
    <property type="term" value="F:zinc ion binding"/>
    <property type="evidence" value="ECO:0007669"/>
    <property type="project" value="InterPro"/>
</dbReference>
<evidence type="ECO:0000313" key="8">
    <source>
        <dbReference type="Proteomes" id="UP000191522"/>
    </source>
</evidence>
<evidence type="ECO:0000313" key="7">
    <source>
        <dbReference type="EMBL" id="OQD72666.1"/>
    </source>
</evidence>
<feature type="domain" description="Zn(2)-C6 fungal-type" evidence="6">
    <location>
        <begin position="63"/>
        <end position="97"/>
    </location>
</feature>
<dbReference type="EMBL" id="MDYL01000020">
    <property type="protein sequence ID" value="OQD72666.1"/>
    <property type="molecule type" value="Genomic_DNA"/>
</dbReference>
<dbReference type="PROSITE" id="PS00463">
    <property type="entry name" value="ZN2_CY6_FUNGAL_1"/>
    <property type="match status" value="1"/>
</dbReference>
<evidence type="ECO:0000256" key="3">
    <source>
        <dbReference type="ARBA" id="ARBA00023163"/>
    </source>
</evidence>
<feature type="region of interest" description="Disordered" evidence="5">
    <location>
        <begin position="35"/>
        <end position="58"/>
    </location>
</feature>
<evidence type="ECO:0000256" key="5">
    <source>
        <dbReference type="SAM" id="MobiDB-lite"/>
    </source>
</evidence>
<dbReference type="GO" id="GO:0000981">
    <property type="term" value="F:DNA-binding transcription factor activity, RNA polymerase II-specific"/>
    <property type="evidence" value="ECO:0007669"/>
    <property type="project" value="InterPro"/>
</dbReference>
<keyword evidence="8" id="KW-1185">Reference proteome</keyword>
<dbReference type="SUPFAM" id="SSF57701">
    <property type="entry name" value="Zn2/Cys6 DNA-binding domain"/>
    <property type="match status" value="1"/>
</dbReference>
<reference evidence="8" key="1">
    <citation type="journal article" date="2017" name="Nat. Microbiol.">
        <title>Global analysis of biosynthetic gene clusters reveals vast potential of secondary metabolite production in Penicillium species.</title>
        <authorList>
            <person name="Nielsen J.C."/>
            <person name="Grijseels S."/>
            <person name="Prigent S."/>
            <person name="Ji B."/>
            <person name="Dainat J."/>
            <person name="Nielsen K.F."/>
            <person name="Frisvad J.C."/>
            <person name="Workman M."/>
            <person name="Nielsen J."/>
        </authorList>
    </citation>
    <scope>NUCLEOTIDE SEQUENCE [LARGE SCALE GENOMIC DNA]</scope>
    <source>
        <strain evidence="8">IBT 11843</strain>
    </source>
</reference>
<protein>
    <recommendedName>
        <fullName evidence="6">Zn(2)-C6 fungal-type domain-containing protein</fullName>
    </recommendedName>
</protein>
<dbReference type="AlphaFoldDB" id="A0A1V6P7W7"/>
<dbReference type="GO" id="GO:0003677">
    <property type="term" value="F:DNA binding"/>
    <property type="evidence" value="ECO:0007669"/>
    <property type="project" value="UniProtKB-KW"/>
</dbReference>
<accession>A0A1V6P7W7</accession>
<name>A0A1V6P7W7_PENDC</name>
<gene>
    <name evidence="7" type="ORF">PENDEC_c020G04317</name>
</gene>
<dbReference type="InterPro" id="IPR036864">
    <property type="entry name" value="Zn2-C6_fun-type_DNA-bd_sf"/>
</dbReference>
<dbReference type="CDD" id="cd00067">
    <property type="entry name" value="GAL4"/>
    <property type="match status" value="1"/>
</dbReference>
<dbReference type="Gene3D" id="4.10.240.10">
    <property type="entry name" value="Zn(2)-C6 fungal-type DNA-binding domain"/>
    <property type="match status" value="1"/>
</dbReference>
<evidence type="ECO:0000256" key="1">
    <source>
        <dbReference type="ARBA" id="ARBA00023015"/>
    </source>
</evidence>
<dbReference type="SMART" id="SM00066">
    <property type="entry name" value="GAL4"/>
    <property type="match status" value="1"/>
</dbReference>
<keyword evidence="3" id="KW-0804">Transcription</keyword>
<evidence type="ECO:0000256" key="4">
    <source>
        <dbReference type="ARBA" id="ARBA00023242"/>
    </source>
</evidence>
<dbReference type="STRING" id="69771.A0A1V6P7W7"/>
<dbReference type="PROSITE" id="PS50048">
    <property type="entry name" value="ZN2_CY6_FUNGAL_2"/>
    <property type="match status" value="1"/>
</dbReference>
<keyword evidence="2" id="KW-0238">DNA-binding</keyword>
<comment type="caution">
    <text evidence="7">The sequence shown here is derived from an EMBL/GenBank/DDBJ whole genome shotgun (WGS) entry which is preliminary data.</text>
</comment>
<feature type="region of interest" description="Disordered" evidence="5">
    <location>
        <begin position="264"/>
        <end position="291"/>
    </location>
</feature>
<evidence type="ECO:0000256" key="2">
    <source>
        <dbReference type="ARBA" id="ARBA00023125"/>
    </source>
</evidence>
<dbReference type="InterPro" id="IPR001138">
    <property type="entry name" value="Zn2Cys6_DnaBD"/>
</dbReference>
<dbReference type="OMA" id="VGATECQ"/>
<dbReference type="OrthoDB" id="5394557at2759"/>
<keyword evidence="4" id="KW-0539">Nucleus</keyword>
<keyword evidence="1" id="KW-0805">Transcription regulation</keyword>
<dbReference type="Pfam" id="PF00172">
    <property type="entry name" value="Zn_clus"/>
    <property type="match status" value="1"/>
</dbReference>
<dbReference type="Proteomes" id="UP000191522">
    <property type="component" value="Unassembled WGS sequence"/>
</dbReference>
<proteinExistence type="predicted"/>
<organism evidence="7 8">
    <name type="scientific">Penicillium decumbens</name>
    <dbReference type="NCBI Taxonomy" id="69771"/>
    <lineage>
        <taxon>Eukaryota</taxon>
        <taxon>Fungi</taxon>
        <taxon>Dikarya</taxon>
        <taxon>Ascomycota</taxon>
        <taxon>Pezizomycotina</taxon>
        <taxon>Eurotiomycetes</taxon>
        <taxon>Eurotiomycetidae</taxon>
        <taxon>Eurotiales</taxon>
        <taxon>Aspergillaceae</taxon>
        <taxon>Penicillium</taxon>
    </lineage>
</organism>